<dbReference type="RefSeq" id="YP_009830058.1">
    <property type="nucleotide sequence ID" value="NC_048633.1"/>
</dbReference>
<dbReference type="PROSITE" id="PS51354">
    <property type="entry name" value="GLUTAREDOXIN_2"/>
    <property type="match status" value="1"/>
</dbReference>
<dbReference type="GeneID" id="55599472"/>
<accession>A0A0U3TI10</accession>
<keyword evidence="3" id="KW-1185">Reference proteome</keyword>
<dbReference type="InterPro" id="IPR002109">
    <property type="entry name" value="Glutaredoxin"/>
</dbReference>
<organism evidence="2 3">
    <name type="scientific">Bacillus phage vB_BceS-MY192</name>
    <dbReference type="NCBI Taxonomy" id="1759525"/>
    <lineage>
        <taxon>Viruses</taxon>
        <taxon>Duplodnaviria</taxon>
        <taxon>Heunggongvirae</taxon>
        <taxon>Uroviricota</taxon>
        <taxon>Caudoviricetes</taxon>
        <taxon>Hubeivirus</taxon>
        <taxon>Hubeivirus MY192</taxon>
    </lineage>
</organism>
<dbReference type="EMBL" id="KT725776">
    <property type="protein sequence ID" value="ALV83476.1"/>
    <property type="molecule type" value="Genomic_DNA"/>
</dbReference>
<dbReference type="KEGG" id="vg:55599472"/>
<reference evidence="2 3" key="1">
    <citation type="journal article" date="2016" name="Genome Announc.">
        <title>Genome Sequence of Bacillus cereus Phage vB_BceS-MY192.</title>
        <authorList>
            <person name="Yang Y."/>
            <person name="Zhan L."/>
            <person name="Chen J."/>
            <person name="Zhang Y."/>
            <person name="Sun Y."/>
            <person name="Yang Z."/>
            <person name="Jiang L."/>
            <person name="Zhu H."/>
            <person name="Zhang Y."/>
            <person name="Lu Y."/>
            <person name="Mei L."/>
        </authorList>
    </citation>
    <scope>NUCLEOTIDE SEQUENCE [LARGE SCALE GENOMIC DNA]</scope>
</reference>
<proteinExistence type="predicted"/>
<protein>
    <recommendedName>
        <fullName evidence="1">Glutaredoxin domain-containing protein</fullName>
    </recommendedName>
</protein>
<dbReference type="SUPFAM" id="SSF52833">
    <property type="entry name" value="Thioredoxin-like"/>
    <property type="match status" value="1"/>
</dbReference>
<evidence type="ECO:0000259" key="1">
    <source>
        <dbReference type="Pfam" id="PF00462"/>
    </source>
</evidence>
<dbReference type="Pfam" id="PF00462">
    <property type="entry name" value="Glutaredoxin"/>
    <property type="match status" value="1"/>
</dbReference>
<dbReference type="Gene3D" id="3.40.30.10">
    <property type="entry name" value="Glutaredoxin"/>
    <property type="match status" value="1"/>
</dbReference>
<evidence type="ECO:0000313" key="3">
    <source>
        <dbReference type="Proteomes" id="UP000260420"/>
    </source>
</evidence>
<evidence type="ECO:0000313" key="2">
    <source>
        <dbReference type="EMBL" id="ALV83476.1"/>
    </source>
</evidence>
<name>A0A0U3TI10_9CAUD</name>
<sequence length="79" mass="8876">MATKITMFTKNNCPNCMRAKMLFASCPVEVEITEINLETPEGKAHQEILGIQTAPTFEFENGKFIYGFDEGKLMNELGL</sequence>
<dbReference type="InterPro" id="IPR036249">
    <property type="entry name" value="Thioredoxin-like_sf"/>
</dbReference>
<feature type="domain" description="Glutaredoxin" evidence="1">
    <location>
        <begin position="5"/>
        <end position="65"/>
    </location>
</feature>
<dbReference type="Proteomes" id="UP000260420">
    <property type="component" value="Segment"/>
</dbReference>